<evidence type="ECO:0000313" key="3">
    <source>
        <dbReference type="Proteomes" id="UP001139104"/>
    </source>
</evidence>
<evidence type="ECO:0000313" key="2">
    <source>
        <dbReference type="EMBL" id="MCI4681859.1"/>
    </source>
</evidence>
<gene>
    <name evidence="2" type="ORF">K2U94_03620</name>
</gene>
<protein>
    <recommendedName>
        <fullName evidence="4">Glycosyltransferase</fullName>
    </recommendedName>
</protein>
<accession>A0ABS9Z2H4</accession>
<dbReference type="Proteomes" id="UP001139104">
    <property type="component" value="Unassembled WGS sequence"/>
</dbReference>
<dbReference type="SUPFAM" id="SSF53756">
    <property type="entry name" value="UDP-Glycosyltransferase/glycogen phosphorylase"/>
    <property type="match status" value="1"/>
</dbReference>
<comment type="caution">
    <text evidence="2">The sequence shown here is derived from an EMBL/GenBank/DDBJ whole genome shotgun (WGS) entry which is preliminary data.</text>
</comment>
<dbReference type="RefSeq" id="WP_243065901.1">
    <property type="nucleotide sequence ID" value="NZ_JAIVFK010000003.1"/>
</dbReference>
<dbReference type="Gene3D" id="3.40.50.2000">
    <property type="entry name" value="Glycogen Phosphorylase B"/>
    <property type="match status" value="1"/>
</dbReference>
<evidence type="ECO:0000256" key="1">
    <source>
        <dbReference type="SAM" id="MobiDB-lite"/>
    </source>
</evidence>
<dbReference type="EMBL" id="JAIVFP010000001">
    <property type="protein sequence ID" value="MCI4681859.1"/>
    <property type="molecule type" value="Genomic_DNA"/>
</dbReference>
<evidence type="ECO:0008006" key="4">
    <source>
        <dbReference type="Google" id="ProtNLM"/>
    </source>
</evidence>
<name>A0ABS9Z2H4_9HYPH</name>
<keyword evidence="3" id="KW-1185">Reference proteome</keyword>
<sequence length="449" mass="51404">MTKPRLAIVSTFDDLCGIAGYTRFLIKQIEGDFDVDVFDLDQFFMRSGDKSVRRLADEMIMEFCAKAGTYDFVNIQLEHGTLGRKRGDIVRRFRWIAQAAPALSVTFHTILRPELEAYLVTKALSRFNLFKAVSVVGRHFNVKFMNKRIYGLLRREARKKPVNVIVHTRRDMRVMRYVNRLPAVFDHPLCFLRDKDIAEIRASGAQTASPQLKSLPPDAKTIGVFGFLSEYKGFETMIRAMHHLPENYHLLFFGGLHPNEIKKEEKINPYVNKLLREAFVDRSIFDVYEKTSLNFTISDKNLSFLLDHPKDIGHRLHFLGAQTDEGFARAMAYCDVVVLPYLEVGQSSSGPMSMAIEMGARIIAARNLAFMQFARYFPETIEFFEIGNHLELAQRIASAPEFPAESRRRPYNAESNRALYLAANSRIPPETARSRTEPAPSMKMARESL</sequence>
<feature type="region of interest" description="Disordered" evidence="1">
    <location>
        <begin position="422"/>
        <end position="449"/>
    </location>
</feature>
<proteinExistence type="predicted"/>
<reference evidence="2" key="1">
    <citation type="journal article" date="2022" name="ISME J.">
        <title>Identification of active gaseous-alkane degraders at natural gas seeps.</title>
        <authorList>
            <person name="Farhan Ul Haque M."/>
            <person name="Hernandez M."/>
            <person name="Crombie A.T."/>
            <person name="Murrell J.C."/>
        </authorList>
    </citation>
    <scope>NUCLEOTIDE SEQUENCE</scope>
    <source>
        <strain evidence="2">PC2</strain>
    </source>
</reference>
<organism evidence="2 3">
    <name type="scientific">Candidatus Rhodoblastus alkanivorans</name>
    <dbReference type="NCBI Taxonomy" id="2954117"/>
    <lineage>
        <taxon>Bacteria</taxon>
        <taxon>Pseudomonadati</taxon>
        <taxon>Pseudomonadota</taxon>
        <taxon>Alphaproteobacteria</taxon>
        <taxon>Hyphomicrobiales</taxon>
        <taxon>Rhodoblastaceae</taxon>
        <taxon>Rhodoblastus</taxon>
    </lineage>
</organism>